<keyword evidence="3" id="KW-1185">Reference proteome</keyword>
<evidence type="ECO:0000313" key="2">
    <source>
        <dbReference type="EMBL" id="KHJ75335.1"/>
    </source>
</evidence>
<dbReference type="EMBL" id="KN612845">
    <property type="protein sequence ID" value="KHJ75335.1"/>
    <property type="molecule type" value="Genomic_DNA"/>
</dbReference>
<dbReference type="AlphaFoldDB" id="A0A0B1RWB4"/>
<evidence type="ECO:0000256" key="1">
    <source>
        <dbReference type="SAM" id="Coils"/>
    </source>
</evidence>
<gene>
    <name evidence="2" type="ORF">OESDEN_25049</name>
</gene>
<evidence type="ECO:0000313" key="3">
    <source>
        <dbReference type="Proteomes" id="UP000053660"/>
    </source>
</evidence>
<keyword evidence="1" id="KW-0175">Coiled coil</keyword>
<organism evidence="2 3">
    <name type="scientific">Oesophagostomum dentatum</name>
    <name type="common">Nodular worm</name>
    <dbReference type="NCBI Taxonomy" id="61180"/>
    <lineage>
        <taxon>Eukaryota</taxon>
        <taxon>Metazoa</taxon>
        <taxon>Ecdysozoa</taxon>
        <taxon>Nematoda</taxon>
        <taxon>Chromadorea</taxon>
        <taxon>Rhabditida</taxon>
        <taxon>Rhabditina</taxon>
        <taxon>Rhabditomorpha</taxon>
        <taxon>Strongyloidea</taxon>
        <taxon>Strongylidae</taxon>
        <taxon>Oesophagostomum</taxon>
    </lineage>
</organism>
<dbReference type="Gene3D" id="1.10.287.1490">
    <property type="match status" value="1"/>
</dbReference>
<feature type="coiled-coil region" evidence="1">
    <location>
        <begin position="6"/>
        <end position="143"/>
    </location>
</feature>
<dbReference type="OrthoDB" id="2130750at2759"/>
<reference evidence="2 3" key="1">
    <citation type="submission" date="2014-03" db="EMBL/GenBank/DDBJ databases">
        <title>Draft genome of the hookworm Oesophagostomum dentatum.</title>
        <authorList>
            <person name="Mitreva M."/>
        </authorList>
    </citation>
    <scope>NUCLEOTIDE SEQUENCE [LARGE SCALE GENOMIC DNA]</scope>
    <source>
        <strain evidence="2 3">OD-Hann</strain>
    </source>
</reference>
<sequence length="153" mass="17224">MKSDEVASLQSNIESLTTKSSELENVLTRLKLDLESKCTELECIRKEKEDAIVEKQAAGSQVLALKTQLQELEQKLAASDQAREAENNKKIHEYETQSAKLNADLSEVKQKHDELTRELALNVEDLSRTKAELDKSAARAKESVFASFFSKLR</sequence>
<accession>A0A0B1RWB4</accession>
<protein>
    <submittedName>
        <fullName evidence="2">Uncharacterized protein</fullName>
    </submittedName>
</protein>
<dbReference type="Proteomes" id="UP000053660">
    <property type="component" value="Unassembled WGS sequence"/>
</dbReference>
<proteinExistence type="predicted"/>
<name>A0A0B1RWB4_OESDE</name>